<dbReference type="EMBL" id="AYZE01000014">
    <property type="protein sequence ID" value="KRM90806.1"/>
    <property type="molecule type" value="Genomic_DNA"/>
</dbReference>
<dbReference type="STRING" id="1423729.FC80_GL000798"/>
<dbReference type="PANTHER" id="PTHR43283:SF11">
    <property type="entry name" value="BETA-LACTAMASE-RELATED DOMAIN-CONTAINING PROTEIN"/>
    <property type="match status" value="1"/>
</dbReference>
<dbReference type="Gene3D" id="3.40.710.10">
    <property type="entry name" value="DD-peptidase/beta-lactamase superfamily"/>
    <property type="match status" value="1"/>
</dbReference>
<dbReference type="GO" id="GO:0016787">
    <property type="term" value="F:hydrolase activity"/>
    <property type="evidence" value="ECO:0007669"/>
    <property type="project" value="UniProtKB-KW"/>
</dbReference>
<dbReference type="InterPro" id="IPR050789">
    <property type="entry name" value="Diverse_Enzym_Activities"/>
</dbReference>
<dbReference type="PATRIC" id="fig|1423729.3.peg.806"/>
<sequence length="334" mass="38212">MNPKTAQLLHELVDSKIVPGVSYTMIQHEKKQSEFFGERQLVPNRVKLTAQLKYDIASLTKVVGTTTVILKLVDSGVLKFDDLIIKFLPAFFDNRVTIRHLLTHTSGISGYIKNRNKLGKEELLKALYTLHVGPTFEKEVVYTDIGMLFLGQVIESIYGMPVQKVIEQVVLQPLLLDSSSFSPKKEECVPTEITLERGLIQGVVHDPKAYILGDRCGSAGLFMPMQDLVSFSRWMINERTTHNYFKSNILNELLKDQTPTKNLGRTYGWDLRINRFDQKCIYHTGYTGTFLLIDLLQKDALIVLTNRVHPVTPNNEFLLRRDQIIAEYLREKDI</sequence>
<gene>
    <name evidence="3" type="ORF">FC80_GL000798</name>
</gene>
<evidence type="ECO:0000259" key="2">
    <source>
        <dbReference type="Pfam" id="PF00144"/>
    </source>
</evidence>
<dbReference type="Proteomes" id="UP000051131">
    <property type="component" value="Unassembled WGS sequence"/>
</dbReference>
<dbReference type="RefSeq" id="WP_057829346.1">
    <property type="nucleotide sequence ID" value="NZ_AYZE01000014.1"/>
</dbReference>
<proteinExistence type="predicted"/>
<dbReference type="InterPro" id="IPR012338">
    <property type="entry name" value="Beta-lactam/transpept-like"/>
</dbReference>
<dbReference type="InterPro" id="IPR001466">
    <property type="entry name" value="Beta-lactam-related"/>
</dbReference>
<evidence type="ECO:0000256" key="1">
    <source>
        <dbReference type="ARBA" id="ARBA00022801"/>
    </source>
</evidence>
<dbReference type="Pfam" id="PF00144">
    <property type="entry name" value="Beta-lactamase"/>
    <property type="match status" value="1"/>
</dbReference>
<name>A0A0R2CRN8_9LACO</name>
<reference evidence="3 4" key="1">
    <citation type="journal article" date="2015" name="Genome Announc.">
        <title>Expanding the biotechnology potential of lactobacilli through comparative genomics of 213 strains and associated genera.</title>
        <authorList>
            <person name="Sun Z."/>
            <person name="Harris H.M."/>
            <person name="McCann A."/>
            <person name="Guo C."/>
            <person name="Argimon S."/>
            <person name="Zhang W."/>
            <person name="Yang X."/>
            <person name="Jeffery I.B."/>
            <person name="Cooney J.C."/>
            <person name="Kagawa T.F."/>
            <person name="Liu W."/>
            <person name="Song Y."/>
            <person name="Salvetti E."/>
            <person name="Wrobel A."/>
            <person name="Rasinkangas P."/>
            <person name="Parkhill J."/>
            <person name="Rea M.C."/>
            <person name="O'Sullivan O."/>
            <person name="Ritari J."/>
            <person name="Douillard F.P."/>
            <person name="Paul Ross R."/>
            <person name="Yang R."/>
            <person name="Briner A.E."/>
            <person name="Felis G.E."/>
            <person name="de Vos W.M."/>
            <person name="Barrangou R."/>
            <person name="Klaenhammer T.R."/>
            <person name="Caufield P.W."/>
            <person name="Cui Y."/>
            <person name="Zhang H."/>
            <person name="O'Toole P.W."/>
        </authorList>
    </citation>
    <scope>NUCLEOTIDE SEQUENCE [LARGE SCALE GENOMIC DNA]</scope>
    <source>
        <strain evidence="3 4">DSM 21116</strain>
    </source>
</reference>
<keyword evidence="4" id="KW-1185">Reference proteome</keyword>
<dbReference type="AlphaFoldDB" id="A0A0R2CRN8"/>
<comment type="caution">
    <text evidence="3">The sequence shown here is derived from an EMBL/GenBank/DDBJ whole genome shotgun (WGS) entry which is preliminary data.</text>
</comment>
<dbReference type="OrthoDB" id="9803467at2"/>
<accession>A0A0R2CRN8</accession>
<dbReference type="SUPFAM" id="SSF56601">
    <property type="entry name" value="beta-lactamase/transpeptidase-like"/>
    <property type="match status" value="1"/>
</dbReference>
<organism evidence="3 4">
    <name type="scientific">Liquorilactobacillus cacaonum DSM 21116</name>
    <dbReference type="NCBI Taxonomy" id="1423729"/>
    <lineage>
        <taxon>Bacteria</taxon>
        <taxon>Bacillati</taxon>
        <taxon>Bacillota</taxon>
        <taxon>Bacilli</taxon>
        <taxon>Lactobacillales</taxon>
        <taxon>Lactobacillaceae</taxon>
        <taxon>Liquorilactobacillus</taxon>
    </lineage>
</organism>
<protein>
    <submittedName>
        <fullName evidence="3">Beta-lactamase family protein</fullName>
    </submittedName>
</protein>
<evidence type="ECO:0000313" key="4">
    <source>
        <dbReference type="Proteomes" id="UP000051131"/>
    </source>
</evidence>
<feature type="domain" description="Beta-lactamase-related" evidence="2">
    <location>
        <begin position="6"/>
        <end position="312"/>
    </location>
</feature>
<keyword evidence="1" id="KW-0378">Hydrolase</keyword>
<evidence type="ECO:0000313" key="3">
    <source>
        <dbReference type="EMBL" id="KRM90806.1"/>
    </source>
</evidence>
<dbReference type="PANTHER" id="PTHR43283">
    <property type="entry name" value="BETA-LACTAMASE-RELATED"/>
    <property type="match status" value="1"/>
</dbReference>